<dbReference type="PANTHER" id="PTHR43537">
    <property type="entry name" value="TRANSCRIPTIONAL REGULATOR, GNTR FAMILY"/>
    <property type="match status" value="1"/>
</dbReference>
<sequence>MKETQLLQTQAYDYLIEHIKKGELQPDTIYSLNQLAKESGFSRTPFRDAVLRLEQERYLDILPSKGFILHKMTREDIIETYQIRNAIEVYCFKQLSQNLHTDRGQQYYKKLSSKVDNQKEIAETTCSTEDFGRKDYEFHRSLVQYVGNESMLEIYRRFMYRIFWLNVTSFSREGRMEETITEHEAFLRMLREHDMNGLENMVEHHLTTAQNINLKLLES</sequence>
<dbReference type="InterPro" id="IPR036388">
    <property type="entry name" value="WH-like_DNA-bd_sf"/>
</dbReference>
<dbReference type="InterPro" id="IPR036390">
    <property type="entry name" value="WH_DNA-bd_sf"/>
</dbReference>
<dbReference type="InterPro" id="IPR000524">
    <property type="entry name" value="Tscrpt_reg_HTH_GntR"/>
</dbReference>
<evidence type="ECO:0000313" key="6">
    <source>
        <dbReference type="Proteomes" id="UP000824049"/>
    </source>
</evidence>
<dbReference type="AlphaFoldDB" id="A0A9D2EL08"/>
<proteinExistence type="predicted"/>
<dbReference type="InterPro" id="IPR011711">
    <property type="entry name" value="GntR_C"/>
</dbReference>
<keyword evidence="1" id="KW-0805">Transcription regulation</keyword>
<gene>
    <name evidence="5" type="ORF">H9968_05250</name>
</gene>
<keyword evidence="2" id="KW-0238">DNA-binding</keyword>
<name>A0A9D2EL08_9FIRM</name>
<dbReference type="SUPFAM" id="SSF48008">
    <property type="entry name" value="GntR ligand-binding domain-like"/>
    <property type="match status" value="1"/>
</dbReference>
<comment type="caution">
    <text evidence="5">The sequence shown here is derived from an EMBL/GenBank/DDBJ whole genome shotgun (WGS) entry which is preliminary data.</text>
</comment>
<dbReference type="Pfam" id="PF07729">
    <property type="entry name" value="FCD"/>
    <property type="match status" value="1"/>
</dbReference>
<dbReference type="GO" id="GO:0003700">
    <property type="term" value="F:DNA-binding transcription factor activity"/>
    <property type="evidence" value="ECO:0007669"/>
    <property type="project" value="InterPro"/>
</dbReference>
<dbReference type="SMART" id="SM00895">
    <property type="entry name" value="FCD"/>
    <property type="match status" value="1"/>
</dbReference>
<reference evidence="5" key="2">
    <citation type="submission" date="2021-04" db="EMBL/GenBank/DDBJ databases">
        <authorList>
            <person name="Gilroy R."/>
        </authorList>
    </citation>
    <scope>NUCLEOTIDE SEQUENCE</scope>
    <source>
        <strain evidence="5">CHK179-28034</strain>
    </source>
</reference>
<dbReference type="Gene3D" id="1.10.10.10">
    <property type="entry name" value="Winged helix-like DNA-binding domain superfamily/Winged helix DNA-binding domain"/>
    <property type="match status" value="1"/>
</dbReference>
<dbReference type="SUPFAM" id="SSF46785">
    <property type="entry name" value="Winged helix' DNA-binding domain"/>
    <property type="match status" value="1"/>
</dbReference>
<evidence type="ECO:0000313" key="5">
    <source>
        <dbReference type="EMBL" id="HIZ39325.1"/>
    </source>
</evidence>
<dbReference type="EMBL" id="DXBR01000049">
    <property type="protein sequence ID" value="HIZ39325.1"/>
    <property type="molecule type" value="Genomic_DNA"/>
</dbReference>
<accession>A0A9D2EL08</accession>
<evidence type="ECO:0000256" key="2">
    <source>
        <dbReference type="ARBA" id="ARBA00023125"/>
    </source>
</evidence>
<reference evidence="5" key="1">
    <citation type="journal article" date="2021" name="PeerJ">
        <title>Extensive microbial diversity within the chicken gut microbiome revealed by metagenomics and culture.</title>
        <authorList>
            <person name="Gilroy R."/>
            <person name="Ravi A."/>
            <person name="Getino M."/>
            <person name="Pursley I."/>
            <person name="Horton D.L."/>
            <person name="Alikhan N.F."/>
            <person name="Baker D."/>
            <person name="Gharbi K."/>
            <person name="Hall N."/>
            <person name="Watson M."/>
            <person name="Adriaenssens E.M."/>
            <person name="Foster-Nyarko E."/>
            <person name="Jarju S."/>
            <person name="Secka A."/>
            <person name="Antonio M."/>
            <person name="Oren A."/>
            <person name="Chaudhuri R.R."/>
            <person name="La Ragione R."/>
            <person name="Hildebrand F."/>
            <person name="Pallen M.J."/>
        </authorList>
    </citation>
    <scope>NUCLEOTIDE SEQUENCE</scope>
    <source>
        <strain evidence="5">CHK179-28034</strain>
    </source>
</reference>
<feature type="domain" description="HTH gntR-type" evidence="4">
    <location>
        <begin position="5"/>
        <end position="72"/>
    </location>
</feature>
<dbReference type="GO" id="GO:0003677">
    <property type="term" value="F:DNA binding"/>
    <property type="evidence" value="ECO:0007669"/>
    <property type="project" value="UniProtKB-KW"/>
</dbReference>
<dbReference type="PROSITE" id="PS50949">
    <property type="entry name" value="HTH_GNTR"/>
    <property type="match status" value="1"/>
</dbReference>
<dbReference type="SMART" id="SM00345">
    <property type="entry name" value="HTH_GNTR"/>
    <property type="match status" value="1"/>
</dbReference>
<dbReference type="Gene3D" id="1.20.120.530">
    <property type="entry name" value="GntR ligand-binding domain-like"/>
    <property type="match status" value="1"/>
</dbReference>
<protein>
    <submittedName>
        <fullName evidence="5">GntR family transcriptional regulator</fullName>
    </submittedName>
</protein>
<dbReference type="Proteomes" id="UP000824049">
    <property type="component" value="Unassembled WGS sequence"/>
</dbReference>
<keyword evidence="3" id="KW-0804">Transcription</keyword>
<evidence type="ECO:0000256" key="1">
    <source>
        <dbReference type="ARBA" id="ARBA00023015"/>
    </source>
</evidence>
<evidence type="ECO:0000256" key="3">
    <source>
        <dbReference type="ARBA" id="ARBA00023163"/>
    </source>
</evidence>
<dbReference type="PANTHER" id="PTHR43537:SF24">
    <property type="entry name" value="GLUCONATE OPERON TRANSCRIPTIONAL REPRESSOR"/>
    <property type="match status" value="1"/>
</dbReference>
<organism evidence="5 6">
    <name type="scientific">Candidatus Anaerobutyricum stercoris</name>
    <dbReference type="NCBI Taxonomy" id="2838457"/>
    <lineage>
        <taxon>Bacteria</taxon>
        <taxon>Bacillati</taxon>
        <taxon>Bacillota</taxon>
        <taxon>Clostridia</taxon>
        <taxon>Lachnospirales</taxon>
        <taxon>Lachnospiraceae</taxon>
        <taxon>Anaerobutyricum</taxon>
    </lineage>
</organism>
<evidence type="ECO:0000259" key="4">
    <source>
        <dbReference type="PROSITE" id="PS50949"/>
    </source>
</evidence>
<dbReference type="InterPro" id="IPR008920">
    <property type="entry name" value="TF_FadR/GntR_C"/>
</dbReference>
<dbReference type="Pfam" id="PF00392">
    <property type="entry name" value="GntR"/>
    <property type="match status" value="1"/>
</dbReference>